<dbReference type="HOGENOM" id="CLU_2748025_0_0_2"/>
<feature type="transmembrane region" description="Helical" evidence="1">
    <location>
        <begin position="43"/>
        <end position="64"/>
    </location>
</feature>
<gene>
    <name evidence="2" type="ORF">HALLA_15455</name>
</gene>
<protein>
    <submittedName>
        <fullName evidence="2">Uncharacterized protein</fullName>
    </submittedName>
</protein>
<proteinExistence type="predicted"/>
<name>W0JR41_9EURY</name>
<dbReference type="KEGG" id="hlr:HALLA_15455"/>
<sequence length="70" mass="7393">MGTFSLTQTELQILRVLFVVLVFVGIAGRALSGGTLLESVVGGGVIGGLTFIPLALIYFVYLFGTRRSVS</sequence>
<dbReference type="RefSeq" id="WP_049953221.1">
    <property type="nucleotide sequence ID" value="NZ_CP007055.1"/>
</dbReference>
<keyword evidence="1" id="KW-1133">Transmembrane helix</keyword>
<keyword evidence="1" id="KW-0472">Membrane</keyword>
<feature type="transmembrane region" description="Helical" evidence="1">
    <location>
        <begin position="12"/>
        <end position="31"/>
    </location>
</feature>
<evidence type="ECO:0000313" key="3">
    <source>
        <dbReference type="Proteomes" id="UP000019024"/>
    </source>
</evidence>
<organism evidence="2 3">
    <name type="scientific">Halostagnicola larsenii XH-48</name>
    <dbReference type="NCBI Taxonomy" id="797299"/>
    <lineage>
        <taxon>Archaea</taxon>
        <taxon>Methanobacteriati</taxon>
        <taxon>Methanobacteriota</taxon>
        <taxon>Stenosarchaea group</taxon>
        <taxon>Halobacteria</taxon>
        <taxon>Halobacteriales</taxon>
        <taxon>Natrialbaceae</taxon>
        <taxon>Halostagnicola</taxon>
    </lineage>
</organism>
<dbReference type="Proteomes" id="UP000019024">
    <property type="component" value="Chromosome"/>
</dbReference>
<accession>W0JR41</accession>
<keyword evidence="1" id="KW-0812">Transmembrane</keyword>
<keyword evidence="3" id="KW-1185">Reference proteome</keyword>
<dbReference type="EMBL" id="CP007055">
    <property type="protein sequence ID" value="AHG01074.1"/>
    <property type="molecule type" value="Genomic_DNA"/>
</dbReference>
<evidence type="ECO:0000256" key="1">
    <source>
        <dbReference type="SAM" id="Phobius"/>
    </source>
</evidence>
<evidence type="ECO:0000313" key="2">
    <source>
        <dbReference type="EMBL" id="AHG01074.1"/>
    </source>
</evidence>
<dbReference type="AlphaFoldDB" id="W0JR41"/>
<reference evidence="2 3" key="1">
    <citation type="submission" date="2014-01" db="EMBL/GenBank/DDBJ databases">
        <authorList>
            <consortium name="DOE Joint Genome Institute"/>
            <person name="Anderson I."/>
            <person name="Huntemann M."/>
            <person name="Han J."/>
            <person name="Chen A."/>
            <person name="Kyrpides N."/>
            <person name="Mavromatis K."/>
            <person name="Markowitz V."/>
            <person name="Palaniappan K."/>
            <person name="Ivanova N."/>
            <person name="Schaumberg A."/>
            <person name="Pati A."/>
            <person name="Liolios K."/>
            <person name="Nordberg H.P."/>
            <person name="Cantor M.N."/>
            <person name="Hua S.X."/>
            <person name="Woyke T."/>
        </authorList>
    </citation>
    <scope>NUCLEOTIDE SEQUENCE [LARGE SCALE GENOMIC DNA]</scope>
    <source>
        <strain evidence="2 3">XH-48</strain>
    </source>
</reference>
<dbReference type="GeneID" id="25145815"/>
<dbReference type="OrthoDB" id="221804at2157"/>